<sequence length="190" mass="21340">MEAYVWWTPLISPGLEQLYLVENEKGIVADSIVLGTHDSEPFRLWYQVRMDSAWRVRECHLQVGGGEKGQAVNLYSDGQGHWTDADGAAYPDLDGCLDIDISVTPFTNTLPIRRLTLKPGESADLLMAYISIPDLSIHPDRQRYTCLSRTSSGGTYRYDGLDINFTADLPVDSWGLVIDYPALWQRTGQQ</sequence>
<name>A0ABQ6FXJ1_9CHLR</name>
<dbReference type="SUPFAM" id="SSF159275">
    <property type="entry name" value="PA1994-like"/>
    <property type="match status" value="1"/>
</dbReference>
<accession>A0ABQ6FXJ1</accession>
<comment type="caution">
    <text evidence="1">The sequence shown here is derived from an EMBL/GenBank/DDBJ whole genome shotgun (WGS) entry which is preliminary data.</text>
</comment>
<dbReference type="Pfam" id="PF06475">
    <property type="entry name" value="Glycolipid_bind"/>
    <property type="match status" value="1"/>
</dbReference>
<organism evidence="1 2">
    <name type="scientific">Dictyobacter halimunensis</name>
    <dbReference type="NCBI Taxonomy" id="3026934"/>
    <lineage>
        <taxon>Bacteria</taxon>
        <taxon>Bacillati</taxon>
        <taxon>Chloroflexota</taxon>
        <taxon>Ktedonobacteria</taxon>
        <taxon>Ktedonobacterales</taxon>
        <taxon>Dictyobacteraceae</taxon>
        <taxon>Dictyobacter</taxon>
    </lineage>
</organism>
<dbReference type="RefSeq" id="WP_338255447.1">
    <property type="nucleotide sequence ID" value="NZ_BSRI01000002.1"/>
</dbReference>
<dbReference type="InterPro" id="IPR009467">
    <property type="entry name" value="Glycolipid-bd_prot_put"/>
</dbReference>
<evidence type="ECO:0000313" key="1">
    <source>
        <dbReference type="EMBL" id="GLV58997.1"/>
    </source>
</evidence>
<dbReference type="EMBL" id="BSRI01000002">
    <property type="protein sequence ID" value="GLV58997.1"/>
    <property type="molecule type" value="Genomic_DNA"/>
</dbReference>
<reference evidence="1 2" key="1">
    <citation type="submission" date="2023-02" db="EMBL/GenBank/DDBJ databases">
        <title>Dictyobacter halimunensis sp. nov., a new member of the class Ktedonobacteria from forest soil in a geothermal area.</title>
        <authorList>
            <person name="Rachmania M.K."/>
            <person name="Ningsih F."/>
            <person name="Sakai Y."/>
            <person name="Yabe S."/>
            <person name="Yokota A."/>
            <person name="Sjamsuridzal W."/>
        </authorList>
    </citation>
    <scope>NUCLEOTIDE SEQUENCE [LARGE SCALE GENOMIC DNA]</scope>
    <source>
        <strain evidence="1 2">S3.2.2.5</strain>
    </source>
</reference>
<evidence type="ECO:0000313" key="2">
    <source>
        <dbReference type="Proteomes" id="UP001344906"/>
    </source>
</evidence>
<evidence type="ECO:0008006" key="3">
    <source>
        <dbReference type="Google" id="ProtNLM"/>
    </source>
</evidence>
<proteinExistence type="predicted"/>
<dbReference type="Proteomes" id="UP001344906">
    <property type="component" value="Unassembled WGS sequence"/>
</dbReference>
<protein>
    <recommendedName>
        <fullName evidence="3">Transcriptional regulator</fullName>
    </recommendedName>
</protein>
<keyword evidence="2" id="KW-1185">Reference proteome</keyword>
<gene>
    <name evidence="1" type="ORF">KDH_58250</name>
</gene>